<evidence type="ECO:0000313" key="1">
    <source>
        <dbReference type="EMBL" id="KLE31674.1"/>
    </source>
</evidence>
<dbReference type="Pfam" id="PF09550">
    <property type="entry name" value="Phage_TAC_6"/>
    <property type="match status" value="1"/>
</dbReference>
<reference evidence="1 2" key="1">
    <citation type="submission" date="2015-04" db="EMBL/GenBank/DDBJ databases">
        <title>The draft genome sequence of Erythrobacr gangjinensis K7-2.</title>
        <authorList>
            <person name="Zhuang L."/>
            <person name="Liu Y."/>
            <person name="Shao Z."/>
        </authorList>
    </citation>
    <scope>NUCLEOTIDE SEQUENCE [LARGE SCALE GENOMIC DNA]</scope>
    <source>
        <strain evidence="1 2">K7-2</strain>
    </source>
</reference>
<protein>
    <submittedName>
        <fullName evidence="1">Uncharacterized protein</fullName>
    </submittedName>
</protein>
<proteinExistence type="predicted"/>
<organism evidence="1 2">
    <name type="scientific">Aurantiacibacter gangjinensis</name>
    <dbReference type="NCBI Taxonomy" id="502682"/>
    <lineage>
        <taxon>Bacteria</taxon>
        <taxon>Pseudomonadati</taxon>
        <taxon>Pseudomonadota</taxon>
        <taxon>Alphaproteobacteria</taxon>
        <taxon>Sphingomonadales</taxon>
        <taxon>Erythrobacteraceae</taxon>
        <taxon>Aurantiacibacter</taxon>
    </lineage>
</organism>
<dbReference type="OrthoDB" id="7582980at2"/>
<keyword evidence="2" id="KW-1185">Reference proteome</keyword>
<dbReference type="STRING" id="502682.BMF35_a0825"/>
<sequence>MTQLFADNAAQLAGAVGRLLGWPPDWFWRSTPAEIAAILASPGGEPATVTRDQIAQLMKDNPDG</sequence>
<dbReference type="InterPro" id="IPR019056">
    <property type="entry name" value="Phage_TAC_6"/>
</dbReference>
<dbReference type="KEGG" id="egn:BMF35_a0825"/>
<comment type="caution">
    <text evidence="1">The sequence shown here is derived from an EMBL/GenBank/DDBJ whole genome shotgun (WGS) entry which is preliminary data.</text>
</comment>
<dbReference type="Proteomes" id="UP000053070">
    <property type="component" value="Unassembled WGS sequence"/>
</dbReference>
<dbReference type="RefSeq" id="WP_047007025.1">
    <property type="nucleotide sequence ID" value="NZ_CP018097.1"/>
</dbReference>
<evidence type="ECO:0000313" key="2">
    <source>
        <dbReference type="Proteomes" id="UP000053070"/>
    </source>
</evidence>
<dbReference type="AlphaFoldDB" id="A0A0G9MM40"/>
<gene>
    <name evidence="1" type="ORF">AAW01_09125</name>
</gene>
<name>A0A0G9MM40_9SPHN</name>
<accession>A0A0G9MM40</accession>
<dbReference type="PATRIC" id="fig|502682.8.peg.1859"/>
<dbReference type="EMBL" id="LBHC01000002">
    <property type="protein sequence ID" value="KLE31674.1"/>
    <property type="molecule type" value="Genomic_DNA"/>
</dbReference>